<keyword evidence="2" id="KW-1185">Reference proteome</keyword>
<sequence>MFKNAQGIKFPNFIIKRYQTTLESSTRNAVVLDSKTFQPTQPELPREVAEPAPFEPNHPDHCKSSQRDLVEHTFRWGIGNKYRSQSANRYRPTHAQRPTRAWIRGDYFTISKFKHCEMLYDKVNEQWEVQWQAYGKLNGKPFPVKKFGIEASKREAIAFAKNLDNSIANQQTEISTETATKVIGRYSDCVKFDSKLHCWVGLGRIGTRPVVRAFSADYHGDKAMEMAIKMSKRQYTNNN</sequence>
<dbReference type="AlphaFoldDB" id="A0AAD9PLH4"/>
<gene>
    <name evidence="1" type="ORF">BdWA1_000011</name>
</gene>
<name>A0AAD9PLH4_9APIC</name>
<dbReference type="KEGG" id="bdw:94334309"/>
<dbReference type="GeneID" id="94334309"/>
<accession>A0AAD9PLH4</accession>
<reference evidence="1" key="1">
    <citation type="journal article" date="2023" name="Nat. Microbiol.">
        <title>Babesia duncani multi-omics identifies virulence factors and drug targets.</title>
        <authorList>
            <person name="Singh P."/>
            <person name="Lonardi S."/>
            <person name="Liang Q."/>
            <person name="Vydyam P."/>
            <person name="Khabirova E."/>
            <person name="Fang T."/>
            <person name="Gihaz S."/>
            <person name="Thekkiniath J."/>
            <person name="Munshi M."/>
            <person name="Abel S."/>
            <person name="Ciampossin L."/>
            <person name="Batugedara G."/>
            <person name="Gupta M."/>
            <person name="Lu X.M."/>
            <person name="Lenz T."/>
            <person name="Chakravarty S."/>
            <person name="Cornillot E."/>
            <person name="Hu Y."/>
            <person name="Ma W."/>
            <person name="Gonzalez L.M."/>
            <person name="Sanchez S."/>
            <person name="Estrada K."/>
            <person name="Sanchez-Flores A."/>
            <person name="Montero E."/>
            <person name="Harb O.S."/>
            <person name="Le Roch K.G."/>
            <person name="Mamoun C.B."/>
        </authorList>
    </citation>
    <scope>NUCLEOTIDE SEQUENCE</scope>
    <source>
        <strain evidence="1">WA1</strain>
    </source>
</reference>
<organism evidence="1 2">
    <name type="scientific">Babesia duncani</name>
    <dbReference type="NCBI Taxonomy" id="323732"/>
    <lineage>
        <taxon>Eukaryota</taxon>
        <taxon>Sar</taxon>
        <taxon>Alveolata</taxon>
        <taxon>Apicomplexa</taxon>
        <taxon>Aconoidasida</taxon>
        <taxon>Piroplasmida</taxon>
        <taxon>Babesiidae</taxon>
        <taxon>Babesia</taxon>
    </lineage>
</organism>
<proteinExistence type="predicted"/>
<dbReference type="Proteomes" id="UP001214638">
    <property type="component" value="Unassembled WGS sequence"/>
</dbReference>
<evidence type="ECO:0000313" key="1">
    <source>
        <dbReference type="EMBL" id="KAK2197017.1"/>
    </source>
</evidence>
<evidence type="ECO:0000313" key="2">
    <source>
        <dbReference type="Proteomes" id="UP001214638"/>
    </source>
</evidence>
<dbReference type="EMBL" id="JALLKP010000001">
    <property type="protein sequence ID" value="KAK2197017.1"/>
    <property type="molecule type" value="Genomic_DNA"/>
</dbReference>
<dbReference type="Gene3D" id="1.20.5.2050">
    <property type="match status" value="1"/>
</dbReference>
<comment type="caution">
    <text evidence="1">The sequence shown here is derived from an EMBL/GenBank/DDBJ whole genome shotgun (WGS) entry which is preliminary data.</text>
</comment>
<protein>
    <submittedName>
        <fullName evidence="1">AP2-ERF domain</fullName>
    </submittedName>
</protein>
<dbReference type="RefSeq" id="XP_067803859.1">
    <property type="nucleotide sequence ID" value="XM_067945068.1"/>
</dbReference>